<sequence length="110" mass="13282">MTRIHGGYIARRTKFGSSFRRSLTQQKIRALVSADRDRHKKKRHFRGLWITRINAGIREMKLFYSYSKWIHDLYKRQVLMNRKMLSQMALLHRKYHLSLISNEITYSGLI</sequence>
<dbReference type="EMBL" id="MW326763">
    <property type="protein sequence ID" value="QTD82270.1"/>
    <property type="molecule type" value="Genomic_DNA"/>
</dbReference>
<keyword evidence="4 8" id="KW-0694">RNA-binding</keyword>
<dbReference type="GO" id="GO:0019843">
    <property type="term" value="F:rRNA binding"/>
    <property type="evidence" value="ECO:0007669"/>
    <property type="project" value="UniProtKB-KW"/>
</dbReference>
<evidence type="ECO:0000256" key="6">
    <source>
        <dbReference type="ARBA" id="ARBA00023274"/>
    </source>
</evidence>
<geneLocation type="chloroplast" evidence="9"/>
<evidence type="ECO:0000313" key="9">
    <source>
        <dbReference type="EMBL" id="QTD82270.1"/>
    </source>
</evidence>
<evidence type="ECO:0000256" key="5">
    <source>
        <dbReference type="ARBA" id="ARBA00022980"/>
    </source>
</evidence>
<dbReference type="GO" id="GO:0003735">
    <property type="term" value="F:structural constituent of ribosome"/>
    <property type="evidence" value="ECO:0007669"/>
    <property type="project" value="InterPro"/>
</dbReference>
<name>A0A8A4VS77_9LAMI</name>
<dbReference type="PROSITE" id="PS00937">
    <property type="entry name" value="RIBOSOMAL_L20"/>
    <property type="match status" value="1"/>
</dbReference>
<keyword evidence="3 8" id="KW-0699">rRNA-binding</keyword>
<evidence type="ECO:0000256" key="4">
    <source>
        <dbReference type="ARBA" id="ARBA00022884"/>
    </source>
</evidence>
<keyword evidence="6 7" id="KW-0687">Ribonucleoprotein</keyword>
<dbReference type="InterPro" id="IPR049946">
    <property type="entry name" value="RIBOSOMAL_L20_CS"/>
</dbReference>
<evidence type="ECO:0000256" key="3">
    <source>
        <dbReference type="ARBA" id="ARBA00022730"/>
    </source>
</evidence>
<comment type="similarity">
    <text evidence="2 7">Belongs to the bacterial ribosomal protein bL20 family.</text>
</comment>
<dbReference type="GO" id="GO:1990904">
    <property type="term" value="C:ribonucleoprotein complex"/>
    <property type="evidence" value="ECO:0007669"/>
    <property type="project" value="UniProtKB-KW"/>
</dbReference>
<keyword evidence="9" id="KW-0150">Chloroplast</keyword>
<dbReference type="Pfam" id="PF00453">
    <property type="entry name" value="Ribosomal_L20"/>
    <property type="match status" value="1"/>
</dbReference>
<accession>A0A8A4VS77</accession>
<keyword evidence="9" id="KW-0934">Plastid</keyword>
<evidence type="ECO:0000256" key="7">
    <source>
        <dbReference type="RuleBase" id="RU000561"/>
    </source>
</evidence>
<comment type="function">
    <text evidence="8">Binds directly to 23S ribosomal RNA and is necessary for the in vitro assembly process of the 50S ribosomal subunit. It is not involved in the protein synthesizing functions of that subunit.</text>
</comment>
<comment type="subcellular location">
    <subcellularLocation>
        <location evidence="1">Plastid</location>
    </subcellularLocation>
</comment>
<evidence type="ECO:0000256" key="2">
    <source>
        <dbReference type="ARBA" id="ARBA00007698"/>
    </source>
</evidence>
<keyword evidence="5 7" id="KW-0689">Ribosomal protein</keyword>
<dbReference type="Gene3D" id="1.10.1900.20">
    <property type="entry name" value="Ribosomal protein L20"/>
    <property type="match status" value="1"/>
</dbReference>
<gene>
    <name evidence="9" type="primary">rpl20</name>
</gene>
<proteinExistence type="inferred from homology"/>
<protein>
    <recommendedName>
        <fullName evidence="8">50S ribosomal protein L20</fullName>
    </recommendedName>
</protein>
<dbReference type="NCBIfam" id="TIGR01032">
    <property type="entry name" value="rplT_bact"/>
    <property type="match status" value="1"/>
</dbReference>
<dbReference type="PANTHER" id="PTHR10986">
    <property type="entry name" value="39S RIBOSOMAL PROTEIN L20"/>
    <property type="match status" value="1"/>
</dbReference>
<dbReference type="AlphaFoldDB" id="A0A8A4VS77"/>
<dbReference type="InterPro" id="IPR035566">
    <property type="entry name" value="Ribosomal_protein_bL20_C"/>
</dbReference>
<dbReference type="GO" id="GO:0006412">
    <property type="term" value="P:translation"/>
    <property type="evidence" value="ECO:0007669"/>
    <property type="project" value="InterPro"/>
</dbReference>
<dbReference type="SUPFAM" id="SSF74731">
    <property type="entry name" value="Ribosomal protein L20"/>
    <property type="match status" value="1"/>
</dbReference>
<dbReference type="PRINTS" id="PR00062">
    <property type="entry name" value="RIBOSOMALL20"/>
</dbReference>
<evidence type="ECO:0000256" key="8">
    <source>
        <dbReference type="RuleBase" id="RU004311"/>
    </source>
</evidence>
<dbReference type="GO" id="GO:0009536">
    <property type="term" value="C:plastid"/>
    <property type="evidence" value="ECO:0007669"/>
    <property type="project" value="UniProtKB-SubCell"/>
</dbReference>
<organism evidence="9">
    <name type="scientific">Incarvillea younghusbandii</name>
    <dbReference type="NCBI Taxonomy" id="291325"/>
    <lineage>
        <taxon>Eukaryota</taxon>
        <taxon>Viridiplantae</taxon>
        <taxon>Streptophyta</taxon>
        <taxon>Embryophyta</taxon>
        <taxon>Tracheophyta</taxon>
        <taxon>Spermatophyta</taxon>
        <taxon>Magnoliopsida</taxon>
        <taxon>eudicotyledons</taxon>
        <taxon>Gunneridae</taxon>
        <taxon>Pentapetalae</taxon>
        <taxon>asterids</taxon>
        <taxon>lamiids</taxon>
        <taxon>Lamiales</taxon>
        <taxon>Bignoniaceae</taxon>
        <taxon>Tecomeae</taxon>
        <taxon>Incarvillea</taxon>
    </lineage>
</organism>
<dbReference type="GO" id="GO:0005840">
    <property type="term" value="C:ribosome"/>
    <property type="evidence" value="ECO:0007669"/>
    <property type="project" value="UniProtKB-KW"/>
</dbReference>
<dbReference type="CDD" id="cd07026">
    <property type="entry name" value="Ribosomal_L20"/>
    <property type="match status" value="1"/>
</dbReference>
<dbReference type="InterPro" id="IPR005813">
    <property type="entry name" value="Ribosomal_bL20"/>
</dbReference>
<dbReference type="FunFam" id="1.10.1900.20:FF:000001">
    <property type="entry name" value="50S ribosomal protein L20"/>
    <property type="match status" value="1"/>
</dbReference>
<reference evidence="9" key="1">
    <citation type="submission" date="2020-12" db="EMBL/GenBank/DDBJ databases">
        <authorList>
            <person name="Ma C."/>
        </authorList>
    </citation>
    <scope>NUCLEOTIDE SEQUENCE</scope>
    <source>
        <tissue evidence="9">Fresh leaves</tissue>
    </source>
</reference>
<evidence type="ECO:0000256" key="1">
    <source>
        <dbReference type="ARBA" id="ARBA00004474"/>
    </source>
</evidence>